<keyword evidence="1" id="KW-0175">Coiled coil</keyword>
<keyword evidence="3" id="KW-1185">Reference proteome</keyword>
<accession>A0A7J8Y5J5</accession>
<gene>
    <name evidence="2" type="ORF">Goari_004843</name>
</gene>
<evidence type="ECO:0000313" key="2">
    <source>
        <dbReference type="EMBL" id="MBA0694560.1"/>
    </source>
</evidence>
<comment type="caution">
    <text evidence="2">The sequence shown here is derived from an EMBL/GenBank/DDBJ whole genome shotgun (WGS) entry which is preliminary data.</text>
</comment>
<feature type="non-terminal residue" evidence="2">
    <location>
        <position position="158"/>
    </location>
</feature>
<protein>
    <submittedName>
        <fullName evidence="2">Uncharacterized protein</fullName>
    </submittedName>
</protein>
<sequence>VEAIYSGNARVGQCVFAYKCDNNKKKDALKKELMKSQDENVGLRSKVEELEKSLHQHCSRNSVTELKSSLTKIELKRKIEELELGVALQNCELRVELLEMNNEHWKEKLQCSQGQIRDRDHIMSEALTQVPEVANHLQTLAVQANILSLRYKLESDRG</sequence>
<evidence type="ECO:0000256" key="1">
    <source>
        <dbReference type="SAM" id="Coils"/>
    </source>
</evidence>
<organism evidence="2 3">
    <name type="scientific">Gossypium aridum</name>
    <name type="common">American cotton</name>
    <name type="synonym">Erioxylum aridum</name>
    <dbReference type="NCBI Taxonomy" id="34290"/>
    <lineage>
        <taxon>Eukaryota</taxon>
        <taxon>Viridiplantae</taxon>
        <taxon>Streptophyta</taxon>
        <taxon>Embryophyta</taxon>
        <taxon>Tracheophyta</taxon>
        <taxon>Spermatophyta</taxon>
        <taxon>Magnoliopsida</taxon>
        <taxon>eudicotyledons</taxon>
        <taxon>Gunneridae</taxon>
        <taxon>Pentapetalae</taxon>
        <taxon>rosids</taxon>
        <taxon>malvids</taxon>
        <taxon>Malvales</taxon>
        <taxon>Malvaceae</taxon>
        <taxon>Malvoideae</taxon>
        <taxon>Gossypium</taxon>
    </lineage>
</organism>
<dbReference type="AlphaFoldDB" id="A0A7J8Y5J5"/>
<feature type="coiled-coil region" evidence="1">
    <location>
        <begin position="26"/>
        <end position="53"/>
    </location>
</feature>
<reference evidence="2 3" key="1">
    <citation type="journal article" date="2019" name="Genome Biol. Evol.">
        <title>Insights into the evolution of the New World diploid cottons (Gossypium, subgenus Houzingenia) based on genome sequencing.</title>
        <authorList>
            <person name="Grover C.E."/>
            <person name="Arick M.A. 2nd"/>
            <person name="Thrash A."/>
            <person name="Conover J.L."/>
            <person name="Sanders W.S."/>
            <person name="Peterson D.G."/>
            <person name="Frelichowski J.E."/>
            <person name="Scheffler J.A."/>
            <person name="Scheffler B.E."/>
            <person name="Wendel J.F."/>
        </authorList>
    </citation>
    <scope>NUCLEOTIDE SEQUENCE [LARGE SCALE GENOMIC DNA]</scope>
    <source>
        <strain evidence="2">185</strain>
        <tissue evidence="2">Leaf</tissue>
    </source>
</reference>
<dbReference type="Proteomes" id="UP000593577">
    <property type="component" value="Unassembled WGS sequence"/>
</dbReference>
<proteinExistence type="predicted"/>
<name>A0A7J8Y5J5_GOSAI</name>
<evidence type="ECO:0000313" key="3">
    <source>
        <dbReference type="Proteomes" id="UP000593577"/>
    </source>
</evidence>
<dbReference type="EMBL" id="JABFAA010000010">
    <property type="protein sequence ID" value="MBA0694560.1"/>
    <property type="molecule type" value="Genomic_DNA"/>
</dbReference>